<dbReference type="InterPro" id="IPR043216">
    <property type="entry name" value="PAP-like"/>
</dbReference>
<dbReference type="PANTHER" id="PTHR10165:SF35">
    <property type="entry name" value="RE23632P"/>
    <property type="match status" value="1"/>
</dbReference>
<keyword evidence="3 7" id="KW-0812">Transmembrane</keyword>
<proteinExistence type="inferred from homology"/>
<feature type="compositionally biased region" description="Basic and acidic residues" evidence="6">
    <location>
        <begin position="353"/>
        <end position="369"/>
    </location>
</feature>
<dbReference type="EMBL" id="KZ857380">
    <property type="protein sequence ID" value="RDX56719.1"/>
    <property type="molecule type" value="Genomic_DNA"/>
</dbReference>
<dbReference type="GO" id="GO:0006644">
    <property type="term" value="P:phospholipid metabolic process"/>
    <property type="evidence" value="ECO:0007669"/>
    <property type="project" value="InterPro"/>
</dbReference>
<feature type="transmembrane region" description="Helical" evidence="7">
    <location>
        <begin position="150"/>
        <end position="167"/>
    </location>
</feature>
<evidence type="ECO:0000256" key="5">
    <source>
        <dbReference type="ARBA" id="ARBA00023136"/>
    </source>
</evidence>
<dbReference type="CDD" id="cd03390">
    <property type="entry name" value="PAP2_containing_1_like"/>
    <property type="match status" value="1"/>
</dbReference>
<dbReference type="PANTHER" id="PTHR10165">
    <property type="entry name" value="LIPID PHOSPHATE PHOSPHATASE"/>
    <property type="match status" value="1"/>
</dbReference>
<evidence type="ECO:0000256" key="3">
    <source>
        <dbReference type="ARBA" id="ARBA00022692"/>
    </source>
</evidence>
<comment type="subcellular location">
    <subcellularLocation>
        <location evidence="1">Membrane</location>
        <topology evidence="1">Multi-pass membrane protein</topology>
    </subcellularLocation>
</comment>
<keyword evidence="5 7" id="KW-0472">Membrane</keyword>
<sequence>MSYHRLQESEAYPLQQLPARSATVASEPSIYSTTTDPEEAPTPNGRDEMFNYRNSRSGSRRSLRTRAVLSYAPDWALCIILAAVFFALDEVPGFKRQFSLQDISLRHTYAIHERVPNWALYIIFAVAPLVLMPVINLLSVRSWWDFHSSWLGWLLSVSITGAITQFSKITVGRPRPDVIDRCQPMAGAADPPLGLSTVAICTQTDIHILRDGWRSFPSGHSSLSFAGLGFLSFYLAGKLHLFDEKGHTVKAWISLVPLAGAALVAISRTMDYRHHWQDVLTGSILGLVVAYFAYRQYYPQLTSPTSHTPYPQRIKRGGHELPTHNREPSTAPVMGNTSFDNDGMRPRQAASRYSDRPSIGDEEVGRDSTLHPVSSTNVDVPKET</sequence>
<gene>
    <name evidence="9" type="ORF">OH76DRAFT_1369689</name>
</gene>
<evidence type="ECO:0000259" key="8">
    <source>
        <dbReference type="SMART" id="SM00014"/>
    </source>
</evidence>
<feature type="compositionally biased region" description="Basic and acidic residues" evidence="6">
    <location>
        <begin position="317"/>
        <end position="327"/>
    </location>
</feature>
<feature type="compositionally biased region" description="Polar residues" evidence="6">
    <location>
        <begin position="23"/>
        <end position="35"/>
    </location>
</feature>
<dbReference type="AlphaFoldDB" id="A0A371DVZ8"/>
<dbReference type="GO" id="GO:0046839">
    <property type="term" value="P:phospholipid dephosphorylation"/>
    <property type="evidence" value="ECO:0007669"/>
    <property type="project" value="TreeGrafter"/>
</dbReference>
<dbReference type="InterPro" id="IPR036938">
    <property type="entry name" value="PAP2/HPO_sf"/>
</dbReference>
<evidence type="ECO:0000313" key="10">
    <source>
        <dbReference type="Proteomes" id="UP000256964"/>
    </source>
</evidence>
<evidence type="ECO:0000256" key="1">
    <source>
        <dbReference type="ARBA" id="ARBA00004141"/>
    </source>
</evidence>
<reference evidence="9 10" key="1">
    <citation type="journal article" date="2018" name="Biotechnol. Biofuels">
        <title>Integrative visual omics of the white-rot fungus Polyporus brumalis exposes the biotechnological potential of its oxidative enzymes for delignifying raw plant biomass.</title>
        <authorList>
            <person name="Miyauchi S."/>
            <person name="Rancon A."/>
            <person name="Drula E."/>
            <person name="Hage H."/>
            <person name="Chaduli D."/>
            <person name="Favel A."/>
            <person name="Grisel S."/>
            <person name="Henrissat B."/>
            <person name="Herpoel-Gimbert I."/>
            <person name="Ruiz-Duenas F.J."/>
            <person name="Chevret D."/>
            <person name="Hainaut M."/>
            <person name="Lin J."/>
            <person name="Wang M."/>
            <person name="Pangilinan J."/>
            <person name="Lipzen A."/>
            <person name="Lesage-Meessen L."/>
            <person name="Navarro D."/>
            <person name="Riley R."/>
            <person name="Grigoriev I.V."/>
            <person name="Zhou S."/>
            <person name="Raouche S."/>
            <person name="Rosso M.N."/>
        </authorList>
    </citation>
    <scope>NUCLEOTIDE SEQUENCE [LARGE SCALE GENOMIC DNA]</scope>
    <source>
        <strain evidence="9 10">BRFM 1820</strain>
    </source>
</reference>
<name>A0A371DVZ8_9APHY</name>
<feature type="region of interest" description="Disordered" evidence="6">
    <location>
        <begin position="305"/>
        <end position="384"/>
    </location>
</feature>
<accession>A0A371DVZ8</accession>
<feature type="transmembrane region" description="Helical" evidence="7">
    <location>
        <begin position="276"/>
        <end position="294"/>
    </location>
</feature>
<dbReference type="OrthoDB" id="8907274at2759"/>
<feature type="transmembrane region" description="Helical" evidence="7">
    <location>
        <begin position="219"/>
        <end position="237"/>
    </location>
</feature>
<feature type="transmembrane region" description="Helical" evidence="7">
    <location>
        <begin position="249"/>
        <end position="270"/>
    </location>
</feature>
<dbReference type="InterPro" id="IPR000326">
    <property type="entry name" value="PAP2/HPO"/>
</dbReference>
<feature type="transmembrane region" description="Helical" evidence="7">
    <location>
        <begin position="118"/>
        <end position="138"/>
    </location>
</feature>
<protein>
    <submittedName>
        <fullName evidence="9">Acid phosphatase/Vanadium-dependent haloperoxidase</fullName>
    </submittedName>
</protein>
<evidence type="ECO:0000256" key="2">
    <source>
        <dbReference type="ARBA" id="ARBA00008816"/>
    </source>
</evidence>
<evidence type="ECO:0000256" key="6">
    <source>
        <dbReference type="SAM" id="MobiDB-lite"/>
    </source>
</evidence>
<dbReference type="Proteomes" id="UP000256964">
    <property type="component" value="Unassembled WGS sequence"/>
</dbReference>
<organism evidence="9 10">
    <name type="scientific">Lentinus brumalis</name>
    <dbReference type="NCBI Taxonomy" id="2498619"/>
    <lineage>
        <taxon>Eukaryota</taxon>
        <taxon>Fungi</taxon>
        <taxon>Dikarya</taxon>
        <taxon>Basidiomycota</taxon>
        <taxon>Agaricomycotina</taxon>
        <taxon>Agaricomycetes</taxon>
        <taxon>Polyporales</taxon>
        <taxon>Polyporaceae</taxon>
        <taxon>Lentinus</taxon>
    </lineage>
</organism>
<dbReference type="SUPFAM" id="SSF48317">
    <property type="entry name" value="Acid phosphatase/Vanadium-dependent haloperoxidase"/>
    <property type="match status" value="1"/>
</dbReference>
<keyword evidence="10" id="KW-1185">Reference proteome</keyword>
<comment type="similarity">
    <text evidence="2">Belongs to the PA-phosphatase related phosphoesterase family.</text>
</comment>
<keyword evidence="4 7" id="KW-1133">Transmembrane helix</keyword>
<dbReference type="Gene3D" id="1.20.144.10">
    <property type="entry name" value="Phosphatidic acid phosphatase type 2/haloperoxidase"/>
    <property type="match status" value="1"/>
</dbReference>
<dbReference type="SMART" id="SM00014">
    <property type="entry name" value="acidPPc"/>
    <property type="match status" value="1"/>
</dbReference>
<feature type="transmembrane region" description="Helical" evidence="7">
    <location>
        <begin position="68"/>
        <end position="88"/>
    </location>
</feature>
<evidence type="ECO:0000256" key="4">
    <source>
        <dbReference type="ARBA" id="ARBA00022989"/>
    </source>
</evidence>
<dbReference type="GO" id="GO:0008195">
    <property type="term" value="F:phosphatidate phosphatase activity"/>
    <property type="evidence" value="ECO:0007669"/>
    <property type="project" value="TreeGrafter"/>
</dbReference>
<evidence type="ECO:0000256" key="7">
    <source>
        <dbReference type="SAM" id="Phobius"/>
    </source>
</evidence>
<evidence type="ECO:0000313" key="9">
    <source>
        <dbReference type="EMBL" id="RDX56719.1"/>
    </source>
</evidence>
<dbReference type="STRING" id="139420.A0A371DVZ8"/>
<dbReference type="Pfam" id="PF01569">
    <property type="entry name" value="PAP2"/>
    <property type="match status" value="1"/>
</dbReference>
<feature type="region of interest" description="Disordered" evidence="6">
    <location>
        <begin position="1"/>
        <end position="51"/>
    </location>
</feature>
<feature type="domain" description="Phosphatidic acid phosphatase type 2/haloperoxidase" evidence="8">
    <location>
        <begin position="148"/>
        <end position="294"/>
    </location>
</feature>
<dbReference type="GO" id="GO:0016020">
    <property type="term" value="C:membrane"/>
    <property type="evidence" value="ECO:0007669"/>
    <property type="project" value="UniProtKB-SubCell"/>
</dbReference>
<dbReference type="FunFam" id="1.20.144.10:FF:000017">
    <property type="entry name" value="Diacylglycerol pyrophosphate phosphatase 1"/>
    <property type="match status" value="1"/>
</dbReference>